<keyword evidence="2 9" id="KW-0963">Cytoplasm</keyword>
<dbReference type="InterPro" id="IPR013762">
    <property type="entry name" value="Integrase-like_cat_sf"/>
</dbReference>
<evidence type="ECO:0000256" key="1">
    <source>
        <dbReference type="ARBA" id="ARBA00004496"/>
    </source>
</evidence>
<feature type="active site" evidence="9">
    <location>
        <position position="258"/>
    </location>
</feature>
<dbReference type="SUPFAM" id="SSF47823">
    <property type="entry name" value="lambda integrase-like, N-terminal domain"/>
    <property type="match status" value="1"/>
</dbReference>
<dbReference type="EMBL" id="JAQFWP010000062">
    <property type="protein sequence ID" value="MDA2807754.1"/>
    <property type="molecule type" value="Genomic_DNA"/>
</dbReference>
<evidence type="ECO:0000256" key="8">
    <source>
        <dbReference type="ARBA" id="ARBA00023306"/>
    </source>
</evidence>
<evidence type="ECO:0000256" key="4">
    <source>
        <dbReference type="ARBA" id="ARBA00022829"/>
    </source>
</evidence>
<keyword evidence="3 9" id="KW-0132">Cell division</keyword>
<dbReference type="SUPFAM" id="SSF56349">
    <property type="entry name" value="DNA breaking-rejoining enzymes"/>
    <property type="match status" value="1"/>
</dbReference>
<comment type="similarity">
    <text evidence="9">Belongs to the 'phage' integrase family. XerC subfamily.</text>
</comment>
<keyword evidence="5 9" id="KW-0229">DNA integration</keyword>
<evidence type="ECO:0000313" key="12">
    <source>
        <dbReference type="EMBL" id="MDA2807754.1"/>
    </source>
</evidence>
<dbReference type="InterPro" id="IPR023009">
    <property type="entry name" value="Tyrosine_recombinase_XerC/XerD"/>
</dbReference>
<dbReference type="Gene3D" id="1.10.443.10">
    <property type="entry name" value="Intergrase catalytic core"/>
    <property type="match status" value="1"/>
</dbReference>
<keyword evidence="7 9" id="KW-0233">DNA recombination</keyword>
<dbReference type="InterPro" id="IPR010998">
    <property type="entry name" value="Integrase_recombinase_N"/>
</dbReference>
<evidence type="ECO:0000256" key="3">
    <source>
        <dbReference type="ARBA" id="ARBA00022618"/>
    </source>
</evidence>
<dbReference type="Pfam" id="PF00589">
    <property type="entry name" value="Phage_integrase"/>
    <property type="match status" value="1"/>
</dbReference>
<feature type="domain" description="Core-binding (CB)" evidence="11">
    <location>
        <begin position="12"/>
        <end position="97"/>
    </location>
</feature>
<comment type="caution">
    <text evidence="12">The sequence shown here is derived from an EMBL/GenBank/DDBJ whole genome shotgun (WGS) entry which is preliminary data.</text>
</comment>
<dbReference type="InterPro" id="IPR002104">
    <property type="entry name" value="Integrase_catalytic"/>
</dbReference>
<keyword evidence="6 9" id="KW-0238">DNA-binding</keyword>
<evidence type="ECO:0000256" key="9">
    <source>
        <dbReference type="HAMAP-Rule" id="MF_01808"/>
    </source>
</evidence>
<comment type="subcellular location">
    <subcellularLocation>
        <location evidence="1 9">Cytoplasm</location>
    </subcellularLocation>
</comment>
<dbReference type="Pfam" id="PF02899">
    <property type="entry name" value="Phage_int_SAM_1"/>
    <property type="match status" value="1"/>
</dbReference>
<feature type="active site" evidence="9">
    <location>
        <position position="163"/>
    </location>
</feature>
<dbReference type="InterPro" id="IPR004107">
    <property type="entry name" value="Integrase_SAM-like_N"/>
</dbReference>
<dbReference type="InterPro" id="IPR044068">
    <property type="entry name" value="CB"/>
</dbReference>
<name>A0ABT4TU31_9ACTN</name>
<comment type="function">
    <text evidence="9">Site-specific tyrosine recombinase, which acts by catalyzing the cutting and rejoining of the recombining DNA molecules. The XerC-XerD complex is essential to convert dimers of the bacterial chromosome into monomers to permit their segregation at cell division. It also contributes to the segregational stability of plasmids.</text>
</comment>
<evidence type="ECO:0000259" key="10">
    <source>
        <dbReference type="PROSITE" id="PS51898"/>
    </source>
</evidence>
<dbReference type="PANTHER" id="PTHR30349">
    <property type="entry name" value="PHAGE INTEGRASE-RELATED"/>
    <property type="match status" value="1"/>
</dbReference>
<feature type="active site" evidence="9">
    <location>
        <position position="284"/>
    </location>
</feature>
<organism evidence="12 13">
    <name type="scientific">Nocardiopsis suaedae</name>
    <dbReference type="NCBI Taxonomy" id="3018444"/>
    <lineage>
        <taxon>Bacteria</taxon>
        <taxon>Bacillati</taxon>
        <taxon>Actinomycetota</taxon>
        <taxon>Actinomycetes</taxon>
        <taxon>Streptosporangiales</taxon>
        <taxon>Nocardiopsidaceae</taxon>
        <taxon>Nocardiopsis</taxon>
    </lineage>
</organism>
<evidence type="ECO:0000256" key="6">
    <source>
        <dbReference type="ARBA" id="ARBA00023125"/>
    </source>
</evidence>
<dbReference type="HAMAP" id="MF_01808">
    <property type="entry name" value="Recomb_XerC_XerD"/>
    <property type="match status" value="1"/>
</dbReference>
<sequence length="312" mass="33003">MSPNAPGDGERGGRDALLDDFARRLRSELGRSEHTVRAYLGDARSLLGHLDAVGAPVGALDLGLLRGWLSRLSEAGASRATLARRIAAARAFTAHLHRTGRLADDPGPMLATPVRRRSLPRVLSEDQAADALTAHAGDAEAAAAPDGLRRAAVVEVLYGGGLRVAELCGLDLDDVDRERRTLRVLGKGGKERAVPVGEPALDAVDAWLQGGRPALAGPHSGRALFLGARGGRLGTRSARRDVHELLRAAGDGSDAGPHALRHSAATHLLNGGADLRSVQEYLGHASLDSTQVYTHVSIERLTEVYRRSHPRA</sequence>
<evidence type="ECO:0000256" key="2">
    <source>
        <dbReference type="ARBA" id="ARBA00022490"/>
    </source>
</evidence>
<keyword evidence="4 9" id="KW-0159">Chromosome partition</keyword>
<gene>
    <name evidence="9" type="primary">xerC</name>
    <name evidence="12" type="ORF">O4U47_24805</name>
</gene>
<dbReference type="InterPro" id="IPR050090">
    <property type="entry name" value="Tyrosine_recombinase_XerCD"/>
</dbReference>
<evidence type="ECO:0000259" key="11">
    <source>
        <dbReference type="PROSITE" id="PS51900"/>
    </source>
</evidence>
<keyword evidence="13" id="KW-1185">Reference proteome</keyword>
<dbReference type="Gene3D" id="1.10.150.130">
    <property type="match status" value="1"/>
</dbReference>
<dbReference type="Proteomes" id="UP001165685">
    <property type="component" value="Unassembled WGS sequence"/>
</dbReference>
<accession>A0ABT4TU31</accession>
<feature type="active site" description="O-(3'-phospho-DNA)-tyrosine intermediate" evidence="9">
    <location>
        <position position="293"/>
    </location>
</feature>
<proteinExistence type="inferred from homology"/>
<feature type="active site" evidence="9">
    <location>
        <position position="261"/>
    </location>
</feature>
<keyword evidence="8 9" id="KW-0131">Cell cycle</keyword>
<dbReference type="PROSITE" id="PS51900">
    <property type="entry name" value="CB"/>
    <property type="match status" value="1"/>
</dbReference>
<reference evidence="12" key="1">
    <citation type="submission" date="2023-01" db="EMBL/GenBank/DDBJ databases">
        <title>Draft genome sequence of Nocardiopsis sp. LSu2-4 isolated from halophytes.</title>
        <authorList>
            <person name="Duangmal K."/>
            <person name="Chantavorakit T."/>
        </authorList>
    </citation>
    <scope>NUCLEOTIDE SEQUENCE</scope>
    <source>
        <strain evidence="12">LSu2-4</strain>
    </source>
</reference>
<evidence type="ECO:0000256" key="7">
    <source>
        <dbReference type="ARBA" id="ARBA00023172"/>
    </source>
</evidence>
<protein>
    <recommendedName>
        <fullName evidence="9">Tyrosine recombinase XerC</fullName>
    </recommendedName>
</protein>
<feature type="active site" evidence="9">
    <location>
        <position position="187"/>
    </location>
</feature>
<dbReference type="CDD" id="cd00798">
    <property type="entry name" value="INT_XerDC_C"/>
    <property type="match status" value="1"/>
</dbReference>
<feature type="domain" description="Tyr recombinase" evidence="10">
    <location>
        <begin position="118"/>
        <end position="306"/>
    </location>
</feature>
<evidence type="ECO:0000313" key="13">
    <source>
        <dbReference type="Proteomes" id="UP001165685"/>
    </source>
</evidence>
<dbReference type="InterPro" id="IPR011010">
    <property type="entry name" value="DNA_brk_join_enz"/>
</dbReference>
<dbReference type="PROSITE" id="PS51898">
    <property type="entry name" value="TYR_RECOMBINASE"/>
    <property type="match status" value="1"/>
</dbReference>
<comment type="subunit">
    <text evidence="9">Forms a cyclic heterotetrameric complex composed of two molecules of XerC and two molecules of XerD.</text>
</comment>
<dbReference type="PANTHER" id="PTHR30349:SF77">
    <property type="entry name" value="TYROSINE RECOMBINASE XERC"/>
    <property type="match status" value="1"/>
</dbReference>
<evidence type="ECO:0000256" key="5">
    <source>
        <dbReference type="ARBA" id="ARBA00022908"/>
    </source>
</evidence>